<feature type="compositionally biased region" description="Polar residues" evidence="2">
    <location>
        <begin position="365"/>
        <end position="385"/>
    </location>
</feature>
<feature type="non-terminal residue" evidence="3">
    <location>
        <position position="1"/>
    </location>
</feature>
<evidence type="ECO:0000256" key="2">
    <source>
        <dbReference type="SAM" id="MobiDB-lite"/>
    </source>
</evidence>
<sequence>WRVRGWVEKCRKERGVEERRHAAVMRRLHRASHSTGTALTTLTTLQSERDSELGLIPCVVWLRKSQCTGADLQHLTLLPLPNTEDESNVGVVWWDRDLTCPPPATLLPRATLDHLQQRLAHAKLTQQLAARRHREGRAERRALTQEVEELKRELEALRHAYQVTKECKLGAGSESDLSAVAGQLATSLDLRWPSKVSSQVTRHNTTMTRLQGELRSEKKELRALQREETALAAHVLALRQEKDHLTYHLNHTHHPQVGVGVGVGMGVGMRGMGSGERGVGGSEEVRRLRATVTRQDHIISSLRREINALRNKGGSVVLPGTSPLAHPSPSSPSLAATAGSAWEEPHQQESSRDHREGDDSHSTTDTETNSSVSGDADSETGSSTT</sequence>
<keyword evidence="4" id="KW-1185">Reference proteome</keyword>
<dbReference type="AlphaFoldDB" id="A0AAE1FZV6"/>
<feature type="compositionally biased region" description="Low complexity" evidence="2">
    <location>
        <begin position="321"/>
        <end position="341"/>
    </location>
</feature>
<dbReference type="EMBL" id="JAWQEG010000971">
    <property type="protein sequence ID" value="KAK3883634.1"/>
    <property type="molecule type" value="Genomic_DNA"/>
</dbReference>
<dbReference type="Proteomes" id="UP001286313">
    <property type="component" value="Unassembled WGS sequence"/>
</dbReference>
<keyword evidence="1" id="KW-0175">Coiled coil</keyword>
<evidence type="ECO:0000313" key="4">
    <source>
        <dbReference type="Proteomes" id="UP001286313"/>
    </source>
</evidence>
<comment type="caution">
    <text evidence="3">The sequence shown here is derived from an EMBL/GenBank/DDBJ whole genome shotgun (WGS) entry which is preliminary data.</text>
</comment>
<evidence type="ECO:0000256" key="1">
    <source>
        <dbReference type="SAM" id="Coils"/>
    </source>
</evidence>
<gene>
    <name evidence="3" type="ORF">Pcinc_012044</name>
</gene>
<feature type="compositionally biased region" description="Basic and acidic residues" evidence="2">
    <location>
        <begin position="343"/>
        <end position="364"/>
    </location>
</feature>
<feature type="region of interest" description="Disordered" evidence="2">
    <location>
        <begin position="317"/>
        <end position="385"/>
    </location>
</feature>
<reference evidence="3" key="1">
    <citation type="submission" date="2023-10" db="EMBL/GenBank/DDBJ databases">
        <title>Genome assemblies of two species of porcelain crab, Petrolisthes cinctipes and Petrolisthes manimaculis (Anomura: Porcellanidae).</title>
        <authorList>
            <person name="Angst P."/>
        </authorList>
    </citation>
    <scope>NUCLEOTIDE SEQUENCE</scope>
    <source>
        <strain evidence="3">PB745_01</strain>
        <tissue evidence="3">Gill</tissue>
    </source>
</reference>
<proteinExistence type="predicted"/>
<evidence type="ECO:0000313" key="3">
    <source>
        <dbReference type="EMBL" id="KAK3883634.1"/>
    </source>
</evidence>
<organism evidence="3 4">
    <name type="scientific">Petrolisthes cinctipes</name>
    <name type="common">Flat porcelain crab</name>
    <dbReference type="NCBI Taxonomy" id="88211"/>
    <lineage>
        <taxon>Eukaryota</taxon>
        <taxon>Metazoa</taxon>
        <taxon>Ecdysozoa</taxon>
        <taxon>Arthropoda</taxon>
        <taxon>Crustacea</taxon>
        <taxon>Multicrustacea</taxon>
        <taxon>Malacostraca</taxon>
        <taxon>Eumalacostraca</taxon>
        <taxon>Eucarida</taxon>
        <taxon>Decapoda</taxon>
        <taxon>Pleocyemata</taxon>
        <taxon>Anomura</taxon>
        <taxon>Galatheoidea</taxon>
        <taxon>Porcellanidae</taxon>
        <taxon>Petrolisthes</taxon>
    </lineage>
</organism>
<protein>
    <submittedName>
        <fullName evidence="3">Uncharacterized protein</fullName>
    </submittedName>
</protein>
<feature type="coiled-coil region" evidence="1">
    <location>
        <begin position="133"/>
        <end position="167"/>
    </location>
</feature>
<accession>A0AAE1FZV6</accession>
<name>A0AAE1FZV6_PETCI</name>